<protein>
    <submittedName>
        <fullName evidence="3">LysM peptidoglycan-binding domain-containing protein</fullName>
    </submittedName>
</protein>
<dbReference type="InterPro" id="IPR018392">
    <property type="entry name" value="LysM"/>
</dbReference>
<reference evidence="3 4" key="1">
    <citation type="submission" date="2024-06" db="EMBL/GenBank/DDBJ databases">
        <authorList>
            <person name="Kaempfer P."/>
            <person name="Viver T."/>
        </authorList>
    </citation>
    <scope>NUCLEOTIDE SEQUENCE [LARGE SCALE GENOMIC DNA]</scope>
    <source>
        <strain evidence="3 4">ST-119</strain>
    </source>
</reference>
<comment type="caution">
    <text evidence="3">The sequence shown here is derived from an EMBL/GenBank/DDBJ whole genome shotgun (WGS) entry which is preliminary data.</text>
</comment>
<dbReference type="Pfam" id="PF01476">
    <property type="entry name" value="LysM"/>
    <property type="match status" value="4"/>
</dbReference>
<feature type="domain" description="LysM" evidence="2">
    <location>
        <begin position="158"/>
        <end position="201"/>
    </location>
</feature>
<dbReference type="EMBL" id="JBELPZ010000003">
    <property type="protein sequence ID" value="MFL9843777.1"/>
    <property type="molecule type" value="Genomic_DNA"/>
</dbReference>
<dbReference type="Gene3D" id="3.10.350.10">
    <property type="entry name" value="LysM domain"/>
    <property type="match status" value="4"/>
</dbReference>
<dbReference type="InterPro" id="IPR036779">
    <property type="entry name" value="LysM_dom_sf"/>
</dbReference>
<dbReference type="PANTHER" id="PTHR33734">
    <property type="entry name" value="LYSM DOMAIN-CONTAINING GPI-ANCHORED PROTEIN 2"/>
    <property type="match status" value="1"/>
</dbReference>
<dbReference type="PANTHER" id="PTHR33734:SF22">
    <property type="entry name" value="MEMBRANE-BOUND LYTIC MUREIN TRANSGLYCOSYLASE D"/>
    <property type="match status" value="1"/>
</dbReference>
<dbReference type="Proteomes" id="UP001629156">
    <property type="component" value="Unassembled WGS sequence"/>
</dbReference>
<name>A0ABW8YUZ3_9FLAO</name>
<dbReference type="CDD" id="cd00118">
    <property type="entry name" value="LysM"/>
    <property type="match status" value="4"/>
</dbReference>
<sequence>MRYLLILLFFLTVGTAYAQDYVKYNVQKGETVISIAKKNKITPYDIYRLNPDARNGINEGATLLLPKPGSQPVAAPKKEQPTKVANIIHEVQPKETLYSISKKYDVTIPELEKANADKLKEGLKAGEQLIIPIKGSGVAAQIDIAEKKDEGKNVDPYIYHTVEQGETKYGIAKQYNISLQLLEELNPEVVEVLPLGYKLKLIKKSAITEDIHGVGQPEYVTYVVKPKETFYSLSKVTGLTEEKILEMNPAAKEGLKEGMTLIFPSGTQLELVSTPKKRSLLDSLYKENSKELVILLPFNADKITSDTLRSEKLRTDQLLNLTLDFYAGALMAIDSAKTLGLPLKVKILDSGEAKNSGYSLLSSLSNTDAVVGPFFPVNVESTAALLSSKKIPVISPLSKELGKPYANVYQSVPTDETLKKAMLEYLKATKGNVIAIVDPKKASSKQFILQNYPTIKFLPLNADGNLNLASLTAMMDRNKTNYVLLETEKAGTMLSVTKALTEAQGTYNIQLAVLERNQTFDFDEVPLDRLKALKMLYPSISKSNDSPEAEQFRKAFKEKNNIMPNQFAVRGFDITFDTILRLFQQQPFQDIMARAASEQLNNKFVYITENGSNYNRGVYILQYDEGYTIKTVQ</sequence>
<accession>A0ABW8YUZ3</accession>
<dbReference type="SUPFAM" id="SSF53822">
    <property type="entry name" value="Periplasmic binding protein-like I"/>
    <property type="match status" value="1"/>
</dbReference>
<feature type="signal peptide" evidence="1">
    <location>
        <begin position="1"/>
        <end position="18"/>
    </location>
</feature>
<evidence type="ECO:0000313" key="3">
    <source>
        <dbReference type="EMBL" id="MFL9843777.1"/>
    </source>
</evidence>
<gene>
    <name evidence="3" type="ORF">ABS766_05025</name>
</gene>
<feature type="domain" description="LysM" evidence="2">
    <location>
        <begin position="87"/>
        <end position="131"/>
    </location>
</feature>
<organism evidence="3 4">
    <name type="scientific">Flavobacterium rhizosphaerae</name>
    <dbReference type="NCBI Taxonomy" id="3163298"/>
    <lineage>
        <taxon>Bacteria</taxon>
        <taxon>Pseudomonadati</taxon>
        <taxon>Bacteroidota</taxon>
        <taxon>Flavobacteriia</taxon>
        <taxon>Flavobacteriales</taxon>
        <taxon>Flavobacteriaceae</taxon>
        <taxon>Flavobacterium</taxon>
    </lineage>
</organism>
<dbReference type="PROSITE" id="PS51782">
    <property type="entry name" value="LYSM"/>
    <property type="match status" value="3"/>
</dbReference>
<feature type="domain" description="LysM" evidence="2">
    <location>
        <begin position="22"/>
        <end position="65"/>
    </location>
</feature>
<keyword evidence="4" id="KW-1185">Reference proteome</keyword>
<dbReference type="RefSeq" id="WP_408084029.1">
    <property type="nucleotide sequence ID" value="NZ_JBELPZ010000003.1"/>
</dbReference>
<evidence type="ECO:0000259" key="2">
    <source>
        <dbReference type="PROSITE" id="PS51782"/>
    </source>
</evidence>
<dbReference type="InterPro" id="IPR028082">
    <property type="entry name" value="Peripla_BP_I"/>
</dbReference>
<dbReference type="SMART" id="SM00257">
    <property type="entry name" value="LysM"/>
    <property type="match status" value="4"/>
</dbReference>
<evidence type="ECO:0000256" key="1">
    <source>
        <dbReference type="SAM" id="SignalP"/>
    </source>
</evidence>
<proteinExistence type="predicted"/>
<evidence type="ECO:0000313" key="4">
    <source>
        <dbReference type="Proteomes" id="UP001629156"/>
    </source>
</evidence>
<dbReference type="SUPFAM" id="SSF54106">
    <property type="entry name" value="LysM domain"/>
    <property type="match status" value="4"/>
</dbReference>
<keyword evidence="1" id="KW-0732">Signal</keyword>
<dbReference type="Gene3D" id="3.40.50.2300">
    <property type="match status" value="1"/>
</dbReference>
<feature type="chain" id="PRO_5046481607" evidence="1">
    <location>
        <begin position="19"/>
        <end position="633"/>
    </location>
</feature>